<proteinExistence type="predicted"/>
<protein>
    <submittedName>
        <fullName evidence="5">Phosphatidylinositol-3,4-bisphosphate 4-phosphatase</fullName>
    </submittedName>
</protein>
<evidence type="ECO:0000256" key="2">
    <source>
        <dbReference type="ARBA" id="ARBA00023098"/>
    </source>
</evidence>
<dbReference type="Proteomes" id="UP001363151">
    <property type="component" value="Unassembled WGS sequence"/>
</dbReference>
<feature type="region of interest" description="Disordered" evidence="4">
    <location>
        <begin position="155"/>
        <end position="211"/>
    </location>
</feature>
<comment type="caution">
    <text evidence="5">The sequence shown here is derived from an EMBL/GenBank/DDBJ whole genome shotgun (WGS) entry which is preliminary data.</text>
</comment>
<dbReference type="PANTHER" id="PTHR12187">
    <property type="entry name" value="AGAP000124-PA"/>
    <property type="match status" value="1"/>
</dbReference>
<dbReference type="EMBL" id="JBBJCI010000122">
    <property type="protein sequence ID" value="KAK7248003.1"/>
    <property type="molecule type" value="Genomic_DNA"/>
</dbReference>
<organism evidence="5 6">
    <name type="scientific">Aureococcus anophagefferens</name>
    <name type="common">Harmful bloom alga</name>
    <dbReference type="NCBI Taxonomy" id="44056"/>
    <lineage>
        <taxon>Eukaryota</taxon>
        <taxon>Sar</taxon>
        <taxon>Stramenopiles</taxon>
        <taxon>Ochrophyta</taxon>
        <taxon>Pelagophyceae</taxon>
        <taxon>Pelagomonadales</taxon>
        <taxon>Pelagomonadaceae</taxon>
        <taxon>Aureococcus</taxon>
    </lineage>
</organism>
<evidence type="ECO:0000313" key="5">
    <source>
        <dbReference type="EMBL" id="KAK7248003.1"/>
    </source>
</evidence>
<accession>A0ABR1G4E0</accession>
<keyword evidence="3" id="KW-0175">Coiled coil</keyword>
<keyword evidence="6" id="KW-1185">Reference proteome</keyword>
<feature type="compositionally biased region" description="Low complexity" evidence="4">
    <location>
        <begin position="192"/>
        <end position="206"/>
    </location>
</feature>
<feature type="coiled-coil region" evidence="3">
    <location>
        <begin position="6"/>
        <end position="37"/>
    </location>
</feature>
<sequence>MRSRELDFAATKIEAIADQLAAMRDELEAQAAHADDVYASGRARALDLRVAAPFPESPGGVAAVENPLARGGHRLKRSTLKKDAALQFLPTNLNWHQLRARRQPDHPHDAARTSNLQPDFNVTFGATAAHAKHLGFRDGGLQKLVDRSEAYVDGGDAAASSTRRRALAHAGDRAARAAPTPRASRRSRRTSRAGAISLASSRAGDAPPRPRADAELAAWAAALRGAVAPAVADGTPGKNVHVLLHSSDLLRDLAGSHAICCKSGKDRTAMAVTLEQTRALSRDLRVFDERMLCKLLRAHGVRRRNLLLNTGQDKYAFNAVQVKSLPVCYRPPAGTYTGNALT</sequence>
<keyword evidence="1" id="KW-0378">Hydrolase</keyword>
<keyword evidence="2" id="KW-0443">Lipid metabolism</keyword>
<name>A0ABR1G4E0_AURAN</name>
<evidence type="ECO:0000256" key="3">
    <source>
        <dbReference type="SAM" id="Coils"/>
    </source>
</evidence>
<dbReference type="PANTHER" id="PTHR12187:SF11">
    <property type="entry name" value="PHOSPHATIDYLINOSITOL-3,4-BISPHOSPHATE 4-PHOSPHATASE"/>
    <property type="match status" value="1"/>
</dbReference>
<reference evidence="5 6" key="1">
    <citation type="submission" date="2024-03" db="EMBL/GenBank/DDBJ databases">
        <title>Aureococcus anophagefferens CCMP1851 and Kratosvirus quantuckense: Draft genome of a second virus-susceptible host strain in the model system.</title>
        <authorList>
            <person name="Chase E."/>
            <person name="Truchon A.R."/>
            <person name="Schepens W."/>
            <person name="Wilhelm S.W."/>
        </authorList>
    </citation>
    <scope>NUCLEOTIDE SEQUENCE [LARGE SCALE GENOMIC DNA]</scope>
    <source>
        <strain evidence="5 6">CCMP1851</strain>
    </source>
</reference>
<evidence type="ECO:0000313" key="6">
    <source>
        <dbReference type="Proteomes" id="UP001363151"/>
    </source>
</evidence>
<evidence type="ECO:0000256" key="4">
    <source>
        <dbReference type="SAM" id="MobiDB-lite"/>
    </source>
</evidence>
<dbReference type="InterPro" id="IPR039034">
    <property type="entry name" value="INPP4"/>
</dbReference>
<evidence type="ECO:0000256" key="1">
    <source>
        <dbReference type="ARBA" id="ARBA00022801"/>
    </source>
</evidence>
<gene>
    <name evidence="5" type="ORF">SO694_00086122</name>
</gene>